<feature type="transmembrane region" description="Helical" evidence="4">
    <location>
        <begin position="344"/>
        <end position="361"/>
    </location>
</feature>
<reference evidence="5 6" key="1">
    <citation type="submission" date="2017-11" db="EMBL/GenBank/DDBJ databases">
        <title>Revised Sequence and Annotation of the Rhodobaca barguzinensis strain alga05 Genome.</title>
        <authorList>
            <person name="Kopejtka K."/>
            <person name="Tomasch J.M."/>
            <person name="Bunk B."/>
            <person name="Koblizek M."/>
        </authorList>
    </citation>
    <scope>NUCLEOTIDE SEQUENCE [LARGE SCALE GENOMIC DNA]</scope>
    <source>
        <strain evidence="6">alga05</strain>
    </source>
</reference>
<dbReference type="SUPFAM" id="SSF103473">
    <property type="entry name" value="MFS general substrate transporter"/>
    <property type="match status" value="1"/>
</dbReference>
<feature type="transmembrane region" description="Helical" evidence="4">
    <location>
        <begin position="317"/>
        <end position="338"/>
    </location>
</feature>
<feature type="transmembrane region" description="Helical" evidence="4">
    <location>
        <begin position="106"/>
        <end position="127"/>
    </location>
</feature>
<dbReference type="OrthoDB" id="1117124at2"/>
<keyword evidence="1 4" id="KW-0812">Transmembrane</keyword>
<gene>
    <name evidence="5" type="ORF">BG454_10410</name>
</gene>
<keyword evidence="3 4" id="KW-0472">Membrane</keyword>
<accession>A0A2K8KEK6</accession>
<dbReference type="GO" id="GO:0022857">
    <property type="term" value="F:transmembrane transporter activity"/>
    <property type="evidence" value="ECO:0007669"/>
    <property type="project" value="InterPro"/>
</dbReference>
<evidence type="ECO:0000256" key="1">
    <source>
        <dbReference type="ARBA" id="ARBA00022692"/>
    </source>
</evidence>
<feature type="transmembrane region" description="Helical" evidence="4">
    <location>
        <begin position="283"/>
        <end position="305"/>
    </location>
</feature>
<dbReference type="Proteomes" id="UP000228948">
    <property type="component" value="Chromosome"/>
</dbReference>
<evidence type="ECO:0000313" key="5">
    <source>
        <dbReference type="EMBL" id="ATX66175.1"/>
    </source>
</evidence>
<dbReference type="KEGG" id="rbg:BG454_10410"/>
<evidence type="ECO:0000256" key="4">
    <source>
        <dbReference type="SAM" id="Phobius"/>
    </source>
</evidence>
<organism evidence="5 6">
    <name type="scientific">Roseinatronobacter bogoriensis subsp. barguzinensis</name>
    <dbReference type="NCBI Taxonomy" id="441209"/>
    <lineage>
        <taxon>Bacteria</taxon>
        <taxon>Pseudomonadati</taxon>
        <taxon>Pseudomonadota</taxon>
        <taxon>Alphaproteobacteria</taxon>
        <taxon>Rhodobacterales</taxon>
        <taxon>Paracoccaceae</taxon>
        <taxon>Roseinatronobacter</taxon>
    </lineage>
</organism>
<proteinExistence type="predicted"/>
<protein>
    <submittedName>
        <fullName evidence="5">MFS transporter</fullName>
    </submittedName>
</protein>
<dbReference type="AlphaFoldDB" id="A0A2K8KEK6"/>
<feature type="transmembrane region" description="Helical" evidence="4">
    <location>
        <begin position="257"/>
        <end position="277"/>
    </location>
</feature>
<dbReference type="EMBL" id="CP024899">
    <property type="protein sequence ID" value="ATX66175.1"/>
    <property type="molecule type" value="Genomic_DNA"/>
</dbReference>
<dbReference type="InterPro" id="IPR036259">
    <property type="entry name" value="MFS_trans_sf"/>
</dbReference>
<feature type="transmembrane region" description="Helical" evidence="4">
    <location>
        <begin position="412"/>
        <end position="429"/>
    </location>
</feature>
<dbReference type="PANTHER" id="PTHR23526:SF2">
    <property type="entry name" value="MAJOR FACILITATOR SUPERFAMILY (MFS) PROFILE DOMAIN-CONTAINING PROTEIN"/>
    <property type="match status" value="1"/>
</dbReference>
<dbReference type="RefSeq" id="WP_071480697.1">
    <property type="nucleotide sequence ID" value="NZ_CP024899.1"/>
</dbReference>
<dbReference type="Pfam" id="PF07690">
    <property type="entry name" value="MFS_1"/>
    <property type="match status" value="1"/>
</dbReference>
<evidence type="ECO:0000313" key="6">
    <source>
        <dbReference type="Proteomes" id="UP000228948"/>
    </source>
</evidence>
<keyword evidence="2 4" id="KW-1133">Transmembrane helix</keyword>
<keyword evidence="6" id="KW-1185">Reference proteome</keyword>
<sequence>MTTPRPAVRLSYEMLANDDDGRMCRDISEEACNHQPQNFLRHAAALGLSKSADGLADPKLVLSWLMTHLGAPAGLVGLLVPIREAGALLPQLFTAARIRALARRKWAWAAAAIGQGVGAAIILGAALTLSGTPAGLVILLGLAILALSRSVASVAYKDVLGKTIDKGQRGTVTGVAGSWSAMIVIGFALVLILFSDSRAAVVMGALALAASAWLLAGLIFSGLAEDKGAQEGGANGFAAALANLGYLREDPQLLRFILARGLLTSTALAPPYLVVLASGEGGAALEGLGALVLASALAALLSSYVWGRLADQSSRKVLIWTGISGAGAMVLTLAFVALGLAATVWAMPLALFGLMIAHQGVRLGRATYLVDMVGQDRRAIYTAIANTVIGVILLASGVFGALAALAGAATTMALFACMAAGGAFVAYGLKELGNG</sequence>
<dbReference type="InterPro" id="IPR011701">
    <property type="entry name" value="MFS"/>
</dbReference>
<name>A0A2K8KEK6_9RHOB</name>
<feature type="transmembrane region" description="Helical" evidence="4">
    <location>
        <begin position="172"/>
        <end position="194"/>
    </location>
</feature>
<evidence type="ECO:0000256" key="3">
    <source>
        <dbReference type="ARBA" id="ARBA00023136"/>
    </source>
</evidence>
<feature type="transmembrane region" description="Helical" evidence="4">
    <location>
        <begin position="381"/>
        <end position="406"/>
    </location>
</feature>
<feature type="transmembrane region" description="Helical" evidence="4">
    <location>
        <begin position="133"/>
        <end position="152"/>
    </location>
</feature>
<feature type="transmembrane region" description="Helical" evidence="4">
    <location>
        <begin position="200"/>
        <end position="220"/>
    </location>
</feature>
<dbReference type="InterPro" id="IPR052528">
    <property type="entry name" value="Sugar_transport-like"/>
</dbReference>
<dbReference type="PANTHER" id="PTHR23526">
    <property type="entry name" value="INTEGRAL MEMBRANE TRANSPORT PROTEIN-RELATED"/>
    <property type="match status" value="1"/>
</dbReference>
<dbReference type="STRING" id="441209.GCA_001870665_01859"/>
<evidence type="ECO:0000256" key="2">
    <source>
        <dbReference type="ARBA" id="ARBA00022989"/>
    </source>
</evidence>
<dbReference type="Gene3D" id="1.20.1250.20">
    <property type="entry name" value="MFS general substrate transporter like domains"/>
    <property type="match status" value="1"/>
</dbReference>